<dbReference type="InterPro" id="IPR037219">
    <property type="entry name" value="Peptidase_M41-like"/>
</dbReference>
<feature type="region of interest" description="Disordered" evidence="15">
    <location>
        <begin position="187"/>
        <end position="210"/>
    </location>
</feature>
<keyword evidence="14" id="KW-0472">Membrane</keyword>
<protein>
    <recommendedName>
        <fullName evidence="16">AAA+ ATPase domain-containing protein</fullName>
    </recommendedName>
</protein>
<evidence type="ECO:0000256" key="8">
    <source>
        <dbReference type="ARBA" id="ARBA00022741"/>
    </source>
</evidence>
<keyword evidence="7" id="KW-0479">Metal-binding</keyword>
<dbReference type="Gene3D" id="1.10.8.60">
    <property type="match status" value="1"/>
</dbReference>
<dbReference type="Proteomes" id="UP000033140">
    <property type="component" value="Unassembled WGS sequence"/>
</dbReference>
<keyword evidence="9" id="KW-0378">Hydrolase</keyword>
<gene>
    <name evidence="17" type="ORF">G7K_5136-t1</name>
</gene>
<comment type="similarity">
    <text evidence="5">In the N-terminal section; belongs to the AAA ATPase family.</text>
</comment>
<proteinExistence type="inferred from homology"/>
<dbReference type="InterPro" id="IPR005936">
    <property type="entry name" value="FtsH"/>
</dbReference>
<evidence type="ECO:0000256" key="1">
    <source>
        <dbReference type="ARBA" id="ARBA00001947"/>
    </source>
</evidence>
<dbReference type="AlphaFoldDB" id="A0A0E9NMF7"/>
<keyword evidence="10" id="KW-0862">Zinc</keyword>
<evidence type="ECO:0000256" key="9">
    <source>
        <dbReference type="ARBA" id="ARBA00022801"/>
    </source>
</evidence>
<evidence type="ECO:0000256" key="10">
    <source>
        <dbReference type="ARBA" id="ARBA00022833"/>
    </source>
</evidence>
<dbReference type="Pfam" id="PF21232">
    <property type="entry name" value="Yme1-like_N"/>
    <property type="match status" value="1"/>
</dbReference>
<dbReference type="GO" id="GO:0004222">
    <property type="term" value="F:metalloendopeptidase activity"/>
    <property type="evidence" value="ECO:0007669"/>
    <property type="project" value="InterPro"/>
</dbReference>
<keyword evidence="18" id="KW-1185">Reference proteome</keyword>
<dbReference type="InterPro" id="IPR003959">
    <property type="entry name" value="ATPase_AAA_core"/>
</dbReference>
<dbReference type="FunFam" id="1.10.8.60:FF:000001">
    <property type="entry name" value="ATP-dependent zinc metalloprotease FtsH"/>
    <property type="match status" value="1"/>
</dbReference>
<dbReference type="SUPFAM" id="SSF140990">
    <property type="entry name" value="FtsH protease domain-like"/>
    <property type="match status" value="1"/>
</dbReference>
<dbReference type="Pfam" id="PF00004">
    <property type="entry name" value="AAA"/>
    <property type="match status" value="1"/>
</dbReference>
<accession>A0A0E9NMF7</accession>
<reference evidence="17 18" key="1">
    <citation type="journal article" date="2011" name="J. Gen. Appl. Microbiol.">
        <title>Draft genome sequencing of the enigmatic yeast Saitoella complicata.</title>
        <authorList>
            <person name="Nishida H."/>
            <person name="Hamamoto M."/>
            <person name="Sugiyama J."/>
        </authorList>
    </citation>
    <scope>NUCLEOTIDE SEQUENCE [LARGE SCALE GENOMIC DNA]</scope>
    <source>
        <strain evidence="17 18">NRRL Y-17804</strain>
    </source>
</reference>
<dbReference type="STRING" id="698492.A0A0E9NMF7"/>
<keyword evidence="8" id="KW-0547">Nucleotide-binding</keyword>
<evidence type="ECO:0000256" key="15">
    <source>
        <dbReference type="SAM" id="MobiDB-lite"/>
    </source>
</evidence>
<organism evidence="17 18">
    <name type="scientific">Saitoella complicata (strain BCRC 22490 / CBS 7301 / JCM 7358 / NBRC 10748 / NRRL Y-17804)</name>
    <dbReference type="NCBI Taxonomy" id="698492"/>
    <lineage>
        <taxon>Eukaryota</taxon>
        <taxon>Fungi</taxon>
        <taxon>Dikarya</taxon>
        <taxon>Ascomycota</taxon>
        <taxon>Taphrinomycotina</taxon>
        <taxon>Taphrinomycotina incertae sedis</taxon>
        <taxon>Saitoella</taxon>
    </lineage>
</organism>
<dbReference type="NCBIfam" id="TIGR01241">
    <property type="entry name" value="FtsH_fam"/>
    <property type="match status" value="1"/>
</dbReference>
<dbReference type="GO" id="GO:0005524">
    <property type="term" value="F:ATP binding"/>
    <property type="evidence" value="ECO:0007669"/>
    <property type="project" value="UniProtKB-KW"/>
</dbReference>
<reference evidence="17 18" key="2">
    <citation type="journal article" date="2014" name="J. Gen. Appl. Microbiol.">
        <title>The early diverging ascomycetous budding yeast Saitoella complicata has three histone deacetylases belonging to the Clr6, Hos2, and Rpd3 lineages.</title>
        <authorList>
            <person name="Nishida H."/>
            <person name="Matsumoto T."/>
            <person name="Kondo S."/>
            <person name="Hamamoto M."/>
            <person name="Yoshikawa H."/>
        </authorList>
    </citation>
    <scope>NUCLEOTIDE SEQUENCE [LARGE SCALE GENOMIC DNA]</scope>
    <source>
        <strain evidence="17 18">NRRL Y-17804</strain>
    </source>
</reference>
<keyword evidence="11" id="KW-0067">ATP-binding</keyword>
<evidence type="ECO:0000256" key="14">
    <source>
        <dbReference type="ARBA" id="ARBA00023136"/>
    </source>
</evidence>
<comment type="cofactor">
    <cofactor evidence="1">
        <name>Zn(2+)</name>
        <dbReference type="ChEBI" id="CHEBI:29105"/>
    </cofactor>
</comment>
<keyword evidence="6" id="KW-0645">Protease</keyword>
<dbReference type="SMART" id="SM00382">
    <property type="entry name" value="AAA"/>
    <property type="match status" value="1"/>
</dbReference>
<dbReference type="FunFam" id="1.20.58.760:FF:000002">
    <property type="entry name" value="ATP-dependent zinc metalloprotease FtsH"/>
    <property type="match status" value="1"/>
</dbReference>
<evidence type="ECO:0000256" key="5">
    <source>
        <dbReference type="ARBA" id="ARBA00010550"/>
    </source>
</evidence>
<name>A0A0E9NMF7_SAICN</name>
<comment type="similarity">
    <text evidence="4">In the C-terminal section; belongs to the peptidase M41 family.</text>
</comment>
<dbReference type="Gene3D" id="3.40.50.300">
    <property type="entry name" value="P-loop containing nucleotide triphosphate hydrolases"/>
    <property type="match status" value="1"/>
</dbReference>
<evidence type="ECO:0000313" key="18">
    <source>
        <dbReference type="Proteomes" id="UP000033140"/>
    </source>
</evidence>
<keyword evidence="13" id="KW-0496">Mitochondrion</keyword>
<dbReference type="GO" id="GO:0004176">
    <property type="term" value="F:ATP-dependent peptidase activity"/>
    <property type="evidence" value="ECO:0007669"/>
    <property type="project" value="InterPro"/>
</dbReference>
<dbReference type="PANTHER" id="PTHR23076">
    <property type="entry name" value="METALLOPROTEASE M41 FTSH"/>
    <property type="match status" value="1"/>
</dbReference>
<dbReference type="InterPro" id="IPR027417">
    <property type="entry name" value="P-loop_NTPase"/>
</dbReference>
<dbReference type="FunFam" id="3.40.50.300:FF:000175">
    <property type="entry name" value="ATP-dependent zinc metalloprotease FTSH 4"/>
    <property type="match status" value="1"/>
</dbReference>
<dbReference type="InterPro" id="IPR041569">
    <property type="entry name" value="AAA_lid_3"/>
</dbReference>
<evidence type="ECO:0000256" key="2">
    <source>
        <dbReference type="ARBA" id="ARBA00004173"/>
    </source>
</evidence>
<evidence type="ECO:0000259" key="16">
    <source>
        <dbReference type="SMART" id="SM00382"/>
    </source>
</evidence>
<feature type="domain" description="AAA+ ATPase" evidence="16">
    <location>
        <begin position="308"/>
        <end position="444"/>
    </location>
</feature>
<keyword evidence="12" id="KW-0482">Metalloprotease</keyword>
<evidence type="ECO:0000256" key="6">
    <source>
        <dbReference type="ARBA" id="ARBA00022670"/>
    </source>
</evidence>
<dbReference type="GO" id="GO:0046872">
    <property type="term" value="F:metal ion binding"/>
    <property type="evidence" value="ECO:0007669"/>
    <property type="project" value="UniProtKB-KW"/>
</dbReference>
<evidence type="ECO:0000256" key="11">
    <source>
        <dbReference type="ARBA" id="ARBA00022840"/>
    </source>
</evidence>
<dbReference type="CDD" id="cd19501">
    <property type="entry name" value="RecA-like_FtsH"/>
    <property type="match status" value="1"/>
</dbReference>
<evidence type="ECO:0000256" key="13">
    <source>
        <dbReference type="ARBA" id="ARBA00023128"/>
    </source>
</evidence>
<dbReference type="InterPro" id="IPR000642">
    <property type="entry name" value="Peptidase_M41"/>
</dbReference>
<sequence>MYSQGSALLQQVGIALDSLRYVLSPLMARPRPNPQVTSHQPRIDLPDFMKDIASFDALRILPSRELALQPIPVPAMPTSRHFSPRIRLASSPFPTPLTTLFRTPSMPSSIRHMSTASRHDSYLFRLQQNANAMPSNAAAQAKFYSACLDKGHPEAVVERYETAGVARDDECTELYIRACEEAPESPFDILGGGRGKAGPSKTGGRKYGTEDKPIHVQVTSSPFDSVMSFLKSVLGLLMFGGIAYTMINMARAQLGEGRGSKMLQPDDPAVPKVRFSDVQGVDEAKEDLQEVVEFLRNPMKFTALGGKLPKGVLLKGPPGTGKTMLAKAVAGEAGVPFISTSGSEFEEMFVGLGAKRIRDLFNVAKKNAPCIIFIDELDAVGGSRDDKQSWSNNQTLNQLLVELDGFDSNENIVIIGATNFAKKLDPALVRPGRFDRHVVVPLPDVRGRVEVLRHYAKNIILHPQVNLELIARGTSGMSGADLVNLINTAAVRASREGALAVNLNHMEWAKDKILMGAERKTKVSTEAQKLATAYHEGGHAMMAIYAEKAMPLYKATIMPRGEALGITFSLPDMDKDSFSKTEYISQIDVAMGGRVAEELVYGKENVTSGASSDIANATNVAKAMVTQWGFSDKVGPVRWTGGDYEQLSTETKQVIESEIRTMIEASEARARRILREKRDELDRLAHALVQYETLTAEEIRTVMKGGRISKQYPSTL</sequence>
<dbReference type="GO" id="GO:0141164">
    <property type="term" value="P:mitochondrial protein quality control"/>
    <property type="evidence" value="ECO:0007669"/>
    <property type="project" value="UniProtKB-ARBA"/>
</dbReference>
<dbReference type="Pfam" id="PF17862">
    <property type="entry name" value="AAA_lid_3"/>
    <property type="match status" value="1"/>
</dbReference>
<dbReference type="EMBL" id="BACD03000040">
    <property type="protein sequence ID" value="GAO51024.1"/>
    <property type="molecule type" value="Genomic_DNA"/>
</dbReference>
<evidence type="ECO:0000313" key="17">
    <source>
        <dbReference type="EMBL" id="GAO51024.1"/>
    </source>
</evidence>
<evidence type="ECO:0000256" key="12">
    <source>
        <dbReference type="ARBA" id="ARBA00023049"/>
    </source>
</evidence>
<dbReference type="Pfam" id="PF01434">
    <property type="entry name" value="Peptidase_M41"/>
    <property type="match status" value="1"/>
</dbReference>
<dbReference type="InterPro" id="IPR048438">
    <property type="entry name" value="Yme1-like_N"/>
</dbReference>
<dbReference type="GO" id="GO:0016887">
    <property type="term" value="F:ATP hydrolysis activity"/>
    <property type="evidence" value="ECO:0007669"/>
    <property type="project" value="InterPro"/>
</dbReference>
<dbReference type="InterPro" id="IPR003593">
    <property type="entry name" value="AAA+_ATPase"/>
</dbReference>
<dbReference type="InterPro" id="IPR003960">
    <property type="entry name" value="ATPase_AAA_CS"/>
</dbReference>
<dbReference type="GO" id="GO:0007005">
    <property type="term" value="P:mitochondrion organization"/>
    <property type="evidence" value="ECO:0007669"/>
    <property type="project" value="TreeGrafter"/>
</dbReference>
<dbReference type="SUPFAM" id="SSF52540">
    <property type="entry name" value="P-loop containing nucleoside triphosphate hydrolases"/>
    <property type="match status" value="1"/>
</dbReference>
<reference evidence="17 18" key="3">
    <citation type="journal article" date="2015" name="Genome Announc.">
        <title>Draft Genome Sequence of the Archiascomycetous Yeast Saitoella complicata.</title>
        <authorList>
            <person name="Yamauchi K."/>
            <person name="Kondo S."/>
            <person name="Hamamoto M."/>
            <person name="Takahashi Y."/>
            <person name="Ogura Y."/>
            <person name="Hayashi T."/>
            <person name="Nishida H."/>
        </authorList>
    </citation>
    <scope>NUCLEOTIDE SEQUENCE [LARGE SCALE GENOMIC DNA]</scope>
    <source>
        <strain evidence="17 18">NRRL Y-17804</strain>
    </source>
</reference>
<dbReference type="PROSITE" id="PS00674">
    <property type="entry name" value="AAA"/>
    <property type="match status" value="1"/>
</dbReference>
<evidence type="ECO:0000256" key="7">
    <source>
        <dbReference type="ARBA" id="ARBA00022723"/>
    </source>
</evidence>
<dbReference type="MEROPS" id="M41.004"/>
<dbReference type="GO" id="GO:0005743">
    <property type="term" value="C:mitochondrial inner membrane"/>
    <property type="evidence" value="ECO:0007669"/>
    <property type="project" value="TreeGrafter"/>
</dbReference>
<comment type="subcellular location">
    <subcellularLocation>
        <location evidence="3">Membrane</location>
    </subcellularLocation>
    <subcellularLocation>
        <location evidence="2">Mitochondrion</location>
    </subcellularLocation>
</comment>
<comment type="caution">
    <text evidence="17">The sequence shown here is derived from an EMBL/GenBank/DDBJ whole genome shotgun (WGS) entry which is preliminary data.</text>
</comment>
<evidence type="ECO:0000256" key="3">
    <source>
        <dbReference type="ARBA" id="ARBA00004370"/>
    </source>
</evidence>
<dbReference type="HAMAP" id="MF_01458">
    <property type="entry name" value="FtsH"/>
    <property type="match status" value="1"/>
</dbReference>
<evidence type="ECO:0000256" key="4">
    <source>
        <dbReference type="ARBA" id="ARBA00010044"/>
    </source>
</evidence>
<dbReference type="Gene3D" id="1.20.58.760">
    <property type="entry name" value="Peptidase M41"/>
    <property type="match status" value="1"/>
</dbReference>
<dbReference type="PANTHER" id="PTHR23076:SF97">
    <property type="entry name" value="ATP-DEPENDENT ZINC METALLOPROTEASE YME1L1"/>
    <property type="match status" value="1"/>
</dbReference>